<dbReference type="Proteomes" id="UP000029553">
    <property type="component" value="Unassembled WGS sequence"/>
</dbReference>
<dbReference type="AlphaFoldDB" id="A0A096FD37"/>
<comment type="caution">
    <text evidence="1">The sequence shown here is derived from an EMBL/GenBank/DDBJ whole genome shotgun (WGS) entry which is preliminary data.</text>
</comment>
<organism evidence="1 2">
    <name type="scientific">Comamonas testosteroni</name>
    <name type="common">Pseudomonas testosteroni</name>
    <dbReference type="NCBI Taxonomy" id="285"/>
    <lineage>
        <taxon>Bacteria</taxon>
        <taxon>Pseudomonadati</taxon>
        <taxon>Pseudomonadota</taxon>
        <taxon>Betaproteobacteria</taxon>
        <taxon>Burkholderiales</taxon>
        <taxon>Comamonadaceae</taxon>
        <taxon>Comamonas</taxon>
    </lineage>
</organism>
<evidence type="ECO:0000313" key="1">
    <source>
        <dbReference type="EMBL" id="KGH27859.1"/>
    </source>
</evidence>
<protein>
    <submittedName>
        <fullName evidence="1">Uncharacterized protein</fullName>
    </submittedName>
</protein>
<name>A0A096FD37_COMTE</name>
<proteinExistence type="predicted"/>
<accession>A0A096FD37</accession>
<dbReference type="EMBL" id="AWOR01000057">
    <property type="protein sequence ID" value="KGH27859.1"/>
    <property type="molecule type" value="Genomic_DNA"/>
</dbReference>
<evidence type="ECO:0000313" key="2">
    <source>
        <dbReference type="Proteomes" id="UP000029553"/>
    </source>
</evidence>
<sequence>MDLHHQPHTSIYRSPASIVIAERAFLHPPETAMQIARVTMPSVPITNAAFVYRNKDCTNVTLTWDRHRETLLSQQQKEREGIKPRKRPAVMTVRRVRAGTTAHLTMSLFEEPAPC</sequence>
<gene>
    <name evidence="1" type="ORF">P353_17095</name>
</gene>
<reference evidence="1 2" key="1">
    <citation type="submission" date="2013-09" db="EMBL/GenBank/DDBJ databases">
        <title>High correlation between genotypes and phenotypes of environmental bacteria Comamonas testosteroni strains.</title>
        <authorList>
            <person name="Liu L."/>
            <person name="Zhu W."/>
            <person name="Xia X."/>
            <person name="Xu B."/>
            <person name="Luo M."/>
            <person name="Wang G."/>
        </authorList>
    </citation>
    <scope>NUCLEOTIDE SEQUENCE [LARGE SCALE GENOMIC DNA]</scope>
    <source>
        <strain evidence="1 2">JL40</strain>
    </source>
</reference>